<feature type="transmembrane region" description="Helical" evidence="7">
    <location>
        <begin position="20"/>
        <end position="44"/>
    </location>
</feature>
<dbReference type="GO" id="GO:0016020">
    <property type="term" value="C:membrane"/>
    <property type="evidence" value="ECO:0007669"/>
    <property type="project" value="UniProtKB-SubCell"/>
</dbReference>
<feature type="coiled-coil region" evidence="5">
    <location>
        <begin position="424"/>
        <end position="525"/>
    </location>
</feature>
<evidence type="ECO:0000313" key="9">
    <source>
        <dbReference type="EMBL" id="KAL0463405.1"/>
    </source>
</evidence>
<sequence>MAANKFARMLHENCHKTVVILVYVVLEWILILLLLLNSCFSYLIGKFSKYFGLKPSCPWCCRLDQIVDFKNVCEAHGTEISKLSYCSNHKRLAEFKILCSDCSFSRPARDGTVHEISSTVAFLSWLSGGVSENGEESRCSCCDEVLSRKLYAPSVVFKPSWDVLGYIKKTLSIAEVIDAENDTEQASETTARSKPLPQADHKNHCDDQLHCDGSQKAEVVEDYCSSASVPSDGNDGNGCENLGSFEVQEWESNPADFAHQPTDDPFCNEDDESVYITDMLLQSAGYVDSDRFICIELIDDTATASSQTTLTDSEEEHEDKQGNAEAEGTEGPDNIPESEGKDCKKLSIEAEPKTTCSVLDDCDQSVRAAVLSDSTNIELSADNKSNNQETDNEKGGSGMEECFDGSVISEMEVDDEGLTTERLKATVKAQRKALHELYAELEEERKAAAVAANETMAMITKLQEEKSAMQMEALQYQRMMEEQAEYDQEALQLLNDLMMKREKEKQELEKELEMYHNKVLDYEAREKMVGVRSTGDRSIDLNSEGEYDDISFHDTHQEHNLYDASEETGGNFDISLEEFEEERLCILEELKVLEAKIFALHENETPLSKDLDNCSHEENWTLDTSMDNKKNHLEGKTTDVMAKKLLPLFDATDDESAEEVFDKLEISTHNAGVVNDVPNGTELEMSKVILQEELGHVYERLQALEADKEFLKHCIRSMMKGNKGMALLQEILQHLRDLRSAELSARNLSEIPLADASNED</sequence>
<feature type="domain" description="GTD-binding" evidence="8">
    <location>
        <begin position="418"/>
        <end position="516"/>
    </location>
</feature>
<evidence type="ECO:0000256" key="1">
    <source>
        <dbReference type="ARBA" id="ARBA00004167"/>
    </source>
</evidence>
<keyword evidence="4 7" id="KW-0472">Membrane</keyword>
<dbReference type="PROSITE" id="PS51775">
    <property type="entry name" value="GTD_BINDING"/>
    <property type="match status" value="1"/>
</dbReference>
<proteinExistence type="predicted"/>
<comment type="subcellular location">
    <subcellularLocation>
        <location evidence="1">Membrane</location>
        <topology evidence="1">Single-pass membrane protein</topology>
    </subcellularLocation>
</comment>
<dbReference type="PANTHER" id="PTHR31448:SF3">
    <property type="entry name" value="MYOSIN-BINDING PROTEIN 2"/>
    <property type="match status" value="1"/>
</dbReference>
<evidence type="ECO:0000256" key="4">
    <source>
        <dbReference type="ARBA" id="ARBA00023136"/>
    </source>
</evidence>
<keyword evidence="2 7" id="KW-0812">Transmembrane</keyword>
<reference evidence="9" key="1">
    <citation type="submission" date="2020-06" db="EMBL/GenBank/DDBJ databases">
        <authorList>
            <person name="Li T."/>
            <person name="Hu X."/>
            <person name="Zhang T."/>
            <person name="Song X."/>
            <person name="Zhang H."/>
            <person name="Dai N."/>
            <person name="Sheng W."/>
            <person name="Hou X."/>
            <person name="Wei L."/>
        </authorList>
    </citation>
    <scope>NUCLEOTIDE SEQUENCE</scope>
    <source>
        <strain evidence="9">KEN1</strain>
        <tissue evidence="9">Leaf</tissue>
    </source>
</reference>
<protein>
    <submittedName>
        <fullName evidence="9">Myosin-binding protein 2</fullName>
    </submittedName>
</protein>
<keyword evidence="5" id="KW-0175">Coiled coil</keyword>
<dbReference type="Pfam" id="PF04576">
    <property type="entry name" value="Zein-binding"/>
    <property type="match status" value="1"/>
</dbReference>
<keyword evidence="3 7" id="KW-1133">Transmembrane helix</keyword>
<evidence type="ECO:0000256" key="7">
    <source>
        <dbReference type="SAM" id="Phobius"/>
    </source>
</evidence>
<evidence type="ECO:0000256" key="2">
    <source>
        <dbReference type="ARBA" id="ARBA00022692"/>
    </source>
</evidence>
<name>A0AAW2YC28_9LAMI</name>
<evidence type="ECO:0000259" key="8">
    <source>
        <dbReference type="PROSITE" id="PS51775"/>
    </source>
</evidence>
<reference evidence="9" key="2">
    <citation type="journal article" date="2024" name="Plant">
        <title>Genomic evolution and insights into agronomic trait innovations of Sesamum species.</title>
        <authorList>
            <person name="Miao H."/>
            <person name="Wang L."/>
            <person name="Qu L."/>
            <person name="Liu H."/>
            <person name="Sun Y."/>
            <person name="Le M."/>
            <person name="Wang Q."/>
            <person name="Wei S."/>
            <person name="Zheng Y."/>
            <person name="Lin W."/>
            <person name="Duan Y."/>
            <person name="Cao H."/>
            <person name="Xiong S."/>
            <person name="Wang X."/>
            <person name="Wei L."/>
            <person name="Li C."/>
            <person name="Ma Q."/>
            <person name="Ju M."/>
            <person name="Zhao R."/>
            <person name="Li G."/>
            <person name="Mu C."/>
            <person name="Tian Q."/>
            <person name="Mei H."/>
            <person name="Zhang T."/>
            <person name="Gao T."/>
            <person name="Zhang H."/>
        </authorList>
    </citation>
    <scope>NUCLEOTIDE SEQUENCE</scope>
    <source>
        <strain evidence="9">KEN1</strain>
    </source>
</reference>
<gene>
    <name evidence="9" type="ORF">Slati_0228100</name>
</gene>
<dbReference type="InterPro" id="IPR007656">
    <property type="entry name" value="GTD-bd"/>
</dbReference>
<dbReference type="AlphaFoldDB" id="A0AAW2YC28"/>
<feature type="region of interest" description="Disordered" evidence="6">
    <location>
        <begin position="379"/>
        <end position="399"/>
    </location>
</feature>
<evidence type="ECO:0000256" key="5">
    <source>
        <dbReference type="SAM" id="Coils"/>
    </source>
</evidence>
<comment type="caution">
    <text evidence="9">The sequence shown here is derived from an EMBL/GenBank/DDBJ whole genome shotgun (WGS) entry which is preliminary data.</text>
</comment>
<dbReference type="PANTHER" id="PTHR31448">
    <property type="entry name" value="MYOSIN-BINDING PROTEIN 2"/>
    <property type="match status" value="1"/>
</dbReference>
<organism evidence="9">
    <name type="scientific">Sesamum latifolium</name>
    <dbReference type="NCBI Taxonomy" id="2727402"/>
    <lineage>
        <taxon>Eukaryota</taxon>
        <taxon>Viridiplantae</taxon>
        <taxon>Streptophyta</taxon>
        <taxon>Embryophyta</taxon>
        <taxon>Tracheophyta</taxon>
        <taxon>Spermatophyta</taxon>
        <taxon>Magnoliopsida</taxon>
        <taxon>eudicotyledons</taxon>
        <taxon>Gunneridae</taxon>
        <taxon>Pentapetalae</taxon>
        <taxon>asterids</taxon>
        <taxon>lamiids</taxon>
        <taxon>Lamiales</taxon>
        <taxon>Pedaliaceae</taxon>
        <taxon>Sesamum</taxon>
    </lineage>
</organism>
<dbReference type="GO" id="GO:0080115">
    <property type="term" value="F:myosin XI tail binding"/>
    <property type="evidence" value="ECO:0007669"/>
    <property type="project" value="UniProtKB-ARBA"/>
</dbReference>
<evidence type="ECO:0000256" key="3">
    <source>
        <dbReference type="ARBA" id="ARBA00022989"/>
    </source>
</evidence>
<evidence type="ECO:0000256" key="6">
    <source>
        <dbReference type="SAM" id="MobiDB-lite"/>
    </source>
</evidence>
<accession>A0AAW2YC28</accession>
<feature type="region of interest" description="Disordered" evidence="6">
    <location>
        <begin position="306"/>
        <end position="340"/>
    </location>
</feature>
<dbReference type="EMBL" id="JACGWN010000001">
    <property type="protein sequence ID" value="KAL0463405.1"/>
    <property type="molecule type" value="Genomic_DNA"/>
</dbReference>
<dbReference type="InterPro" id="IPR039306">
    <property type="entry name" value="MYOB"/>
</dbReference>
<feature type="compositionally biased region" description="Polar residues" evidence="6">
    <location>
        <begin position="379"/>
        <end position="389"/>
    </location>
</feature>